<accession>A0ABW7FJD2</accession>
<reference evidence="8 9" key="1">
    <citation type="submission" date="2024-08" db="EMBL/GenBank/DDBJ databases">
        <authorList>
            <person name="Lu H."/>
        </authorList>
    </citation>
    <scope>NUCLEOTIDE SEQUENCE [LARGE SCALE GENOMIC DNA]</scope>
    <source>
        <strain evidence="8 9">LKC17W</strain>
    </source>
</reference>
<dbReference type="Pfam" id="PF01845">
    <property type="entry name" value="CcdB"/>
    <property type="match status" value="1"/>
</dbReference>
<dbReference type="InterPro" id="IPR002712">
    <property type="entry name" value="CcdB"/>
</dbReference>
<protein>
    <recommendedName>
        <fullName evidence="2">Toxin CcdB</fullName>
    </recommendedName>
    <alternativeName>
        <fullName evidence="7">Cytotoxic protein CcdB</fullName>
    </alternativeName>
    <alternativeName>
        <fullName evidence="6">Protein LetD</fullName>
    </alternativeName>
</protein>
<evidence type="ECO:0000256" key="5">
    <source>
        <dbReference type="ARBA" id="ARBA00023163"/>
    </source>
</evidence>
<evidence type="ECO:0000256" key="1">
    <source>
        <dbReference type="ARBA" id="ARBA00005230"/>
    </source>
</evidence>
<evidence type="ECO:0000256" key="2">
    <source>
        <dbReference type="ARBA" id="ARBA00015075"/>
    </source>
</evidence>
<evidence type="ECO:0000313" key="8">
    <source>
        <dbReference type="EMBL" id="MFG6441425.1"/>
    </source>
</evidence>
<dbReference type="Proteomes" id="UP001606301">
    <property type="component" value="Unassembled WGS sequence"/>
</dbReference>
<dbReference type="InterPro" id="IPR011067">
    <property type="entry name" value="Plasmid_toxin/cell-grow_inhib"/>
</dbReference>
<comment type="similarity">
    <text evidence="1">Belongs to the CcdB toxin family.</text>
</comment>
<keyword evidence="9" id="KW-1185">Reference proteome</keyword>
<comment type="caution">
    <text evidence="8">The sequence shown here is derived from an EMBL/GenBank/DDBJ whole genome shotgun (WGS) entry which is preliminary data.</text>
</comment>
<proteinExistence type="inferred from homology"/>
<dbReference type="Gene3D" id="2.30.30.110">
    <property type="match status" value="1"/>
</dbReference>
<dbReference type="RefSeq" id="WP_394397741.1">
    <property type="nucleotide sequence ID" value="NZ_JBIGHW010000005.1"/>
</dbReference>
<evidence type="ECO:0000256" key="4">
    <source>
        <dbReference type="ARBA" id="ARBA00023015"/>
    </source>
</evidence>
<keyword evidence="4" id="KW-0805">Transcription regulation</keyword>
<evidence type="ECO:0000256" key="7">
    <source>
        <dbReference type="ARBA" id="ARBA00033135"/>
    </source>
</evidence>
<evidence type="ECO:0000313" key="9">
    <source>
        <dbReference type="Proteomes" id="UP001606301"/>
    </source>
</evidence>
<dbReference type="SUPFAM" id="SSF50118">
    <property type="entry name" value="Cell growth inhibitor/plasmid maintenance toxic component"/>
    <property type="match status" value="1"/>
</dbReference>
<keyword evidence="3" id="KW-0678">Repressor</keyword>
<gene>
    <name evidence="8" type="ORF">ACG0Z3_12115</name>
</gene>
<keyword evidence="5" id="KW-0804">Transcription</keyword>
<sequence length="104" mass="11521">MPRFDVYANPSVRERKTTPFLLDVQNDYIEGLATRVVIPLRTQAYFGTRADRLNPLVHVADEAVVLDTAAIGAVPLNLLKRPLTKLRAEQGNITDALVTLFGAF</sequence>
<name>A0ABW7FJD2_9BURK</name>
<dbReference type="EMBL" id="JBIGHW010000005">
    <property type="protein sequence ID" value="MFG6441425.1"/>
    <property type="molecule type" value="Genomic_DNA"/>
</dbReference>
<evidence type="ECO:0000256" key="3">
    <source>
        <dbReference type="ARBA" id="ARBA00022491"/>
    </source>
</evidence>
<organism evidence="8 9">
    <name type="scientific">Pelomonas margarita</name>
    <dbReference type="NCBI Taxonomy" id="3299031"/>
    <lineage>
        <taxon>Bacteria</taxon>
        <taxon>Pseudomonadati</taxon>
        <taxon>Pseudomonadota</taxon>
        <taxon>Betaproteobacteria</taxon>
        <taxon>Burkholderiales</taxon>
        <taxon>Sphaerotilaceae</taxon>
        <taxon>Roseateles</taxon>
    </lineage>
</organism>
<evidence type="ECO:0000256" key="6">
    <source>
        <dbReference type="ARBA" id="ARBA00029628"/>
    </source>
</evidence>